<gene>
    <name evidence="3" type="ORF">EXN66_Car013920</name>
</gene>
<reference evidence="4" key="2">
    <citation type="submission" date="2019-02" db="EMBL/GenBank/DDBJ databases">
        <title>Opniocepnalus argus Var Kimnra genome.</title>
        <authorList>
            <person name="Zhou C."/>
            <person name="Xiao S."/>
        </authorList>
    </citation>
    <scope>NUCLEOTIDE SEQUENCE [LARGE SCALE GENOMIC DNA]</scope>
</reference>
<keyword evidence="1" id="KW-1133">Transmembrane helix</keyword>
<dbReference type="AlphaFoldDB" id="A0A6G1Q735"/>
<evidence type="ECO:0000256" key="2">
    <source>
        <dbReference type="SAM" id="SignalP"/>
    </source>
</evidence>
<protein>
    <submittedName>
        <fullName evidence="3">Uncharacterized protein</fullName>
    </submittedName>
</protein>
<dbReference type="EMBL" id="CM015724">
    <property type="protein sequence ID" value="KAF3698239.1"/>
    <property type="molecule type" value="Genomic_DNA"/>
</dbReference>
<feature type="transmembrane region" description="Helical" evidence="1">
    <location>
        <begin position="151"/>
        <end position="173"/>
    </location>
</feature>
<keyword evidence="2" id="KW-0732">Signal</keyword>
<accession>A0A6G1Q735</accession>
<feature type="signal peptide" evidence="2">
    <location>
        <begin position="1"/>
        <end position="24"/>
    </location>
</feature>
<keyword evidence="4" id="KW-1185">Reference proteome</keyword>
<proteinExistence type="predicted"/>
<evidence type="ECO:0000313" key="3">
    <source>
        <dbReference type="EMBL" id="KAF3698239.1"/>
    </source>
</evidence>
<evidence type="ECO:0000313" key="4">
    <source>
        <dbReference type="Proteomes" id="UP000503349"/>
    </source>
</evidence>
<reference evidence="3 4" key="1">
    <citation type="submission" date="2019-02" db="EMBL/GenBank/DDBJ databases">
        <title>Opniocepnalus argus genome.</title>
        <authorList>
            <person name="Zhou C."/>
            <person name="Xiao S."/>
        </authorList>
    </citation>
    <scope>NUCLEOTIDE SEQUENCE [LARGE SCALE GENOMIC DNA]</scope>
    <source>
        <strain evidence="3">OARG1902GOOAL</strain>
        <tissue evidence="3">Muscle</tissue>
    </source>
</reference>
<organism evidence="3 4">
    <name type="scientific">Channa argus</name>
    <name type="common">Northern snakehead</name>
    <name type="synonym">Ophicephalus argus</name>
    <dbReference type="NCBI Taxonomy" id="215402"/>
    <lineage>
        <taxon>Eukaryota</taxon>
        <taxon>Metazoa</taxon>
        <taxon>Chordata</taxon>
        <taxon>Craniata</taxon>
        <taxon>Vertebrata</taxon>
        <taxon>Euteleostomi</taxon>
        <taxon>Actinopterygii</taxon>
        <taxon>Neopterygii</taxon>
        <taxon>Teleostei</taxon>
        <taxon>Neoteleostei</taxon>
        <taxon>Acanthomorphata</taxon>
        <taxon>Anabantaria</taxon>
        <taxon>Anabantiformes</taxon>
        <taxon>Channoidei</taxon>
        <taxon>Channidae</taxon>
        <taxon>Channa</taxon>
    </lineage>
</organism>
<feature type="transmembrane region" description="Helical" evidence="1">
    <location>
        <begin position="48"/>
        <end position="68"/>
    </location>
</feature>
<name>A0A6G1Q735_CHAAH</name>
<keyword evidence="1" id="KW-0812">Transmembrane</keyword>
<keyword evidence="1" id="KW-0472">Membrane</keyword>
<sequence>MIPRKLHFTIVLSLVFIAVVTLNSQDKPKGQKLKNPLYYRRNCVVQEVQWVECVCIYVYIVCVHLTFIKTIRHEDSCSKDWEETQHVVMSVYRVTVMTESLSTDVYSMSFISGSVLILFIVQLLLSVVVLLPVLLPVTFYYTNVIICQHWLIHWDLCVTLFFGIASLYSFIYIDCKMSSLHKVLDVQHLCVVNAECAL</sequence>
<evidence type="ECO:0000256" key="1">
    <source>
        <dbReference type="SAM" id="Phobius"/>
    </source>
</evidence>
<feature type="transmembrane region" description="Helical" evidence="1">
    <location>
        <begin position="115"/>
        <end position="139"/>
    </location>
</feature>
<dbReference type="Proteomes" id="UP000503349">
    <property type="component" value="Chromosome 13"/>
</dbReference>
<feature type="chain" id="PRO_5026169996" evidence="2">
    <location>
        <begin position="25"/>
        <end position="198"/>
    </location>
</feature>